<proteinExistence type="predicted"/>
<evidence type="ECO:0000256" key="1">
    <source>
        <dbReference type="SAM" id="SignalP"/>
    </source>
</evidence>
<name>A0A4C1T3V0_EUMVA</name>
<organism evidence="2 3">
    <name type="scientific">Eumeta variegata</name>
    <name type="common">Bagworm moth</name>
    <name type="synonym">Eumeta japonica</name>
    <dbReference type="NCBI Taxonomy" id="151549"/>
    <lineage>
        <taxon>Eukaryota</taxon>
        <taxon>Metazoa</taxon>
        <taxon>Ecdysozoa</taxon>
        <taxon>Arthropoda</taxon>
        <taxon>Hexapoda</taxon>
        <taxon>Insecta</taxon>
        <taxon>Pterygota</taxon>
        <taxon>Neoptera</taxon>
        <taxon>Endopterygota</taxon>
        <taxon>Lepidoptera</taxon>
        <taxon>Glossata</taxon>
        <taxon>Ditrysia</taxon>
        <taxon>Tineoidea</taxon>
        <taxon>Psychidae</taxon>
        <taxon>Oiketicinae</taxon>
        <taxon>Eumeta</taxon>
    </lineage>
</organism>
<protein>
    <recommendedName>
        <fullName evidence="4">Secreted protein</fullName>
    </recommendedName>
</protein>
<reference evidence="2 3" key="1">
    <citation type="journal article" date="2019" name="Commun. Biol.">
        <title>The bagworm genome reveals a unique fibroin gene that provides high tensile strength.</title>
        <authorList>
            <person name="Kono N."/>
            <person name="Nakamura H."/>
            <person name="Ohtoshi R."/>
            <person name="Tomita M."/>
            <person name="Numata K."/>
            <person name="Arakawa K."/>
        </authorList>
    </citation>
    <scope>NUCLEOTIDE SEQUENCE [LARGE SCALE GENOMIC DNA]</scope>
</reference>
<comment type="caution">
    <text evidence="2">The sequence shown here is derived from an EMBL/GenBank/DDBJ whole genome shotgun (WGS) entry which is preliminary data.</text>
</comment>
<gene>
    <name evidence="2" type="ORF">EVAR_4058_1</name>
</gene>
<dbReference type="AlphaFoldDB" id="A0A4C1T3V0"/>
<evidence type="ECO:0000313" key="3">
    <source>
        <dbReference type="Proteomes" id="UP000299102"/>
    </source>
</evidence>
<accession>A0A4C1T3V0</accession>
<keyword evidence="3" id="KW-1185">Reference proteome</keyword>
<keyword evidence="1" id="KW-0732">Signal</keyword>
<evidence type="ECO:0008006" key="4">
    <source>
        <dbReference type="Google" id="ProtNLM"/>
    </source>
</evidence>
<evidence type="ECO:0000313" key="2">
    <source>
        <dbReference type="EMBL" id="GBP09193.1"/>
    </source>
</evidence>
<feature type="signal peptide" evidence="1">
    <location>
        <begin position="1"/>
        <end position="24"/>
    </location>
</feature>
<feature type="chain" id="PRO_5020030930" description="Secreted protein" evidence="1">
    <location>
        <begin position="25"/>
        <end position="103"/>
    </location>
</feature>
<dbReference type="Proteomes" id="UP000299102">
    <property type="component" value="Unassembled WGS sequence"/>
</dbReference>
<dbReference type="EMBL" id="BGZK01000034">
    <property type="protein sequence ID" value="GBP09193.1"/>
    <property type="molecule type" value="Genomic_DNA"/>
</dbReference>
<sequence>MRNFSIFFSSSSILSLQLIGVSISEQSIEFRHYYESKKPFPPGDRPLYYMLLDANRVASRPALSNFHRGGAGREERQADGRAFKTIERDACRYAKLLKFMQLY</sequence>